<evidence type="ECO:0000313" key="3">
    <source>
        <dbReference type="Proteomes" id="UP001432146"/>
    </source>
</evidence>
<feature type="region of interest" description="Disordered" evidence="1">
    <location>
        <begin position="32"/>
        <end position="69"/>
    </location>
</feature>
<comment type="caution">
    <text evidence="2">The sequence shown here is derived from an EMBL/GenBank/DDBJ whole genome shotgun (WGS) entry which is preliminary data.</text>
</comment>
<dbReference type="Proteomes" id="UP001432146">
    <property type="component" value="Unassembled WGS sequence"/>
</dbReference>
<reference evidence="2 3" key="1">
    <citation type="submission" date="2024-05" db="EMBL/GenBank/DDBJ databases">
        <title>The nuclear and mitochondrial genome assemblies of Tetragonisca angustula (Apidae: Meliponini), a tiny yet remarkable pollinator in the Neotropics.</title>
        <authorList>
            <person name="Ferrari R."/>
            <person name="Ricardo P.C."/>
            <person name="Dias F.C."/>
            <person name="Araujo N.S."/>
            <person name="Soares D.O."/>
            <person name="Zhou Q.-S."/>
            <person name="Zhu C.-D."/>
            <person name="Coutinho L."/>
            <person name="Airas M.C."/>
            <person name="Batista T.M."/>
        </authorList>
    </citation>
    <scope>NUCLEOTIDE SEQUENCE [LARGE SCALE GENOMIC DNA]</scope>
    <source>
        <strain evidence="2">ASF017062</strain>
        <tissue evidence="2">Abdomen</tissue>
    </source>
</reference>
<keyword evidence="3" id="KW-1185">Reference proteome</keyword>
<name>A0AAW1AIT7_9HYME</name>
<proteinExistence type="predicted"/>
<accession>A0AAW1AIT7</accession>
<evidence type="ECO:0000313" key="2">
    <source>
        <dbReference type="EMBL" id="KAK9309887.1"/>
    </source>
</evidence>
<protein>
    <submittedName>
        <fullName evidence="2">Uncharacterized protein</fullName>
    </submittedName>
</protein>
<evidence type="ECO:0000256" key="1">
    <source>
        <dbReference type="SAM" id="MobiDB-lite"/>
    </source>
</evidence>
<gene>
    <name evidence="2" type="ORF">QLX08_000681</name>
</gene>
<feature type="compositionally biased region" description="Basic and acidic residues" evidence="1">
    <location>
        <begin position="57"/>
        <end position="69"/>
    </location>
</feature>
<organism evidence="2 3">
    <name type="scientific">Tetragonisca angustula</name>
    <dbReference type="NCBI Taxonomy" id="166442"/>
    <lineage>
        <taxon>Eukaryota</taxon>
        <taxon>Metazoa</taxon>
        <taxon>Ecdysozoa</taxon>
        <taxon>Arthropoda</taxon>
        <taxon>Hexapoda</taxon>
        <taxon>Insecta</taxon>
        <taxon>Pterygota</taxon>
        <taxon>Neoptera</taxon>
        <taxon>Endopterygota</taxon>
        <taxon>Hymenoptera</taxon>
        <taxon>Apocrita</taxon>
        <taxon>Aculeata</taxon>
        <taxon>Apoidea</taxon>
        <taxon>Anthophila</taxon>
        <taxon>Apidae</taxon>
        <taxon>Tetragonisca</taxon>
    </lineage>
</organism>
<sequence>MVYTPETNSITAGVLACVEFTHEVIERAPCANKDTLPPLSRDKAASANAINTPPELGQRDSRRRYDHES</sequence>
<dbReference type="AlphaFoldDB" id="A0AAW1AIT7"/>
<dbReference type="EMBL" id="JAWNGG020000008">
    <property type="protein sequence ID" value="KAK9309887.1"/>
    <property type="molecule type" value="Genomic_DNA"/>
</dbReference>